<organism evidence="1 2">
    <name type="scientific">Lentibacillus halophilus</name>
    <dbReference type="NCBI Taxonomy" id="295065"/>
    <lineage>
        <taxon>Bacteria</taxon>
        <taxon>Bacillati</taxon>
        <taxon>Bacillota</taxon>
        <taxon>Bacilli</taxon>
        <taxon>Bacillales</taxon>
        <taxon>Bacillaceae</taxon>
        <taxon>Lentibacillus</taxon>
    </lineage>
</organism>
<protein>
    <recommendedName>
        <fullName evidence="3">Phage portal protein, SPP1 family</fullName>
    </recommendedName>
</protein>
<gene>
    <name evidence="1" type="ORF">GCM10008983_06490</name>
</gene>
<sequence>MMIRLSVVHWLIWLKTKTSGIYKADIFSVLERDDKVELQEYIRNRYDGQFKKFMQEEVNSVPAQQHIREIVDIKEYLGKNQHKINTRPNEMFNGKQIEVERVTLNYAKQIINFSVNFLLGKNPVQLAGKENVINELNKVYKKGKYHKIDYRVLSDIVRYGESFEYVYVKDGNIFSQTIDPSEAYPVYDPETNEMLSFVQYYHSDYTDYYIVFTDDIVAKYSNIGGEDIRLIEQRPNNTGLPIHYKTENEMDSTRGHAEINDFIDIIDSMEHLLSKAVDGYYRHIMGTPVLTGQSLTNAELPKHGAAGAHGLRLDDDGDFKYVTNPFDHQAFKELYGTLKNALGDIASMPNVLLNGSSTISNVGDVAIESIFYLSLIKANMNSKILTDGFEQRIEKMRNVLAMQGIEFSDDDFEETNFVFSPDMPKDDSQMIENIEKLKEIGVISTESALDNVSFLDKVSEMERLASQGADDGVGNTDDDNGDG</sequence>
<name>A0ABN0Z4F0_9BACI</name>
<accession>A0ABN0Z4F0</accession>
<reference evidence="1 2" key="1">
    <citation type="journal article" date="2019" name="Int. J. Syst. Evol. Microbiol.">
        <title>The Global Catalogue of Microorganisms (GCM) 10K type strain sequencing project: providing services to taxonomists for standard genome sequencing and annotation.</title>
        <authorList>
            <consortium name="The Broad Institute Genomics Platform"/>
            <consortium name="The Broad Institute Genome Sequencing Center for Infectious Disease"/>
            <person name="Wu L."/>
            <person name="Ma J."/>
        </authorList>
    </citation>
    <scope>NUCLEOTIDE SEQUENCE [LARGE SCALE GENOMIC DNA]</scope>
    <source>
        <strain evidence="1 2">JCM 12149</strain>
    </source>
</reference>
<dbReference type="Proteomes" id="UP001501459">
    <property type="component" value="Unassembled WGS sequence"/>
</dbReference>
<evidence type="ECO:0000313" key="1">
    <source>
        <dbReference type="EMBL" id="GAA0432602.1"/>
    </source>
</evidence>
<evidence type="ECO:0008006" key="3">
    <source>
        <dbReference type="Google" id="ProtNLM"/>
    </source>
</evidence>
<dbReference type="InterPro" id="IPR021145">
    <property type="entry name" value="Portal_protein_SPP1_Gp6-like"/>
</dbReference>
<evidence type="ECO:0000313" key="2">
    <source>
        <dbReference type="Proteomes" id="UP001501459"/>
    </source>
</evidence>
<dbReference type="Pfam" id="PF05133">
    <property type="entry name" value="SPP1_portal"/>
    <property type="match status" value="1"/>
</dbReference>
<keyword evidence="2" id="KW-1185">Reference proteome</keyword>
<comment type="caution">
    <text evidence="1">The sequence shown here is derived from an EMBL/GenBank/DDBJ whole genome shotgun (WGS) entry which is preliminary data.</text>
</comment>
<dbReference type="EMBL" id="BAAADM010000015">
    <property type="protein sequence ID" value="GAA0432602.1"/>
    <property type="molecule type" value="Genomic_DNA"/>
</dbReference>
<proteinExistence type="predicted"/>